<evidence type="ECO:0000313" key="1">
    <source>
        <dbReference type="EMBL" id="KKL52512.1"/>
    </source>
</evidence>
<dbReference type="EMBL" id="LAZR01031865">
    <property type="protein sequence ID" value="KKL52512.1"/>
    <property type="molecule type" value="Genomic_DNA"/>
</dbReference>
<name>A0A0F9FN82_9ZZZZ</name>
<reference evidence="1" key="1">
    <citation type="journal article" date="2015" name="Nature">
        <title>Complex archaea that bridge the gap between prokaryotes and eukaryotes.</title>
        <authorList>
            <person name="Spang A."/>
            <person name="Saw J.H."/>
            <person name="Jorgensen S.L."/>
            <person name="Zaremba-Niedzwiedzka K."/>
            <person name="Martijn J."/>
            <person name="Lind A.E."/>
            <person name="van Eijk R."/>
            <person name="Schleper C."/>
            <person name="Guy L."/>
            <person name="Ettema T.J."/>
        </authorList>
    </citation>
    <scope>NUCLEOTIDE SEQUENCE</scope>
</reference>
<comment type="caution">
    <text evidence="1">The sequence shown here is derived from an EMBL/GenBank/DDBJ whole genome shotgun (WGS) entry which is preliminary data.</text>
</comment>
<dbReference type="AlphaFoldDB" id="A0A0F9FN82"/>
<proteinExistence type="predicted"/>
<sequence>TRHDWATKGSSQLWNPHSYGTSSLAGGTNDGQELWDKLVKKYPNFIMTLNGHVLNDGAALLTSTGDHGNEVHQMLCNYQMLPEGGQGYLRIYTFKTDKETVEVKTYSPVLDQYYLGAQQEFNLQLSPSL</sequence>
<feature type="non-terminal residue" evidence="1">
    <location>
        <position position="1"/>
    </location>
</feature>
<gene>
    <name evidence="1" type="ORF">LCGC14_2284750</name>
</gene>
<protein>
    <submittedName>
        <fullName evidence="1">Uncharacterized protein</fullName>
    </submittedName>
</protein>
<organism evidence="1">
    <name type="scientific">marine sediment metagenome</name>
    <dbReference type="NCBI Taxonomy" id="412755"/>
    <lineage>
        <taxon>unclassified sequences</taxon>
        <taxon>metagenomes</taxon>
        <taxon>ecological metagenomes</taxon>
    </lineage>
</organism>
<accession>A0A0F9FN82</accession>